<evidence type="ECO:0000256" key="5">
    <source>
        <dbReference type="ARBA" id="ARBA00048763"/>
    </source>
</evidence>
<name>A0A6G0VZA7_APHCR</name>
<comment type="similarity">
    <text evidence="2">Belongs to the methyltransferase superfamily. Trimethylguanosine synthase family.</text>
</comment>
<dbReference type="GO" id="GO:0005634">
    <property type="term" value="C:nucleus"/>
    <property type="evidence" value="ECO:0007669"/>
    <property type="project" value="TreeGrafter"/>
</dbReference>
<dbReference type="OrthoDB" id="6619622at2759"/>
<evidence type="ECO:0000256" key="1">
    <source>
        <dbReference type="ARBA" id="ARBA00018517"/>
    </source>
</evidence>
<evidence type="ECO:0000256" key="2">
    <source>
        <dbReference type="ARBA" id="ARBA00025783"/>
    </source>
</evidence>
<comment type="caution">
    <text evidence="8">The sequence shown here is derived from an EMBL/GenBank/DDBJ whole genome shotgun (WGS) entry which is preliminary data.</text>
</comment>
<evidence type="ECO:0000313" key="9">
    <source>
        <dbReference type="Proteomes" id="UP000478052"/>
    </source>
</evidence>
<dbReference type="Pfam" id="PF09445">
    <property type="entry name" value="Methyltransf_15"/>
    <property type="match status" value="1"/>
</dbReference>
<dbReference type="Gene3D" id="3.40.50.150">
    <property type="entry name" value="Vaccinia Virus protein VP39"/>
    <property type="match status" value="1"/>
</dbReference>
<comment type="catalytic activity">
    <reaction evidence="5">
        <text>a 5'-end (N(2),N(7)-dimethyl 5'-triphosphoguanosine)-ribonucleoside in snRNA + S-adenosyl-L-methionine = a 5'-end (N(2),N(2),N(7)-trimethyl 5'-triphosphoguanosine)-ribonucleoside in snRNA + S-adenosyl-L-homocysteine + H(+)</text>
        <dbReference type="Rhea" id="RHEA:78479"/>
        <dbReference type="Rhea" id="RHEA-COMP:19087"/>
        <dbReference type="Rhea" id="RHEA-COMP:19089"/>
        <dbReference type="ChEBI" id="CHEBI:15378"/>
        <dbReference type="ChEBI" id="CHEBI:57856"/>
        <dbReference type="ChEBI" id="CHEBI:59789"/>
        <dbReference type="ChEBI" id="CHEBI:167623"/>
        <dbReference type="ChEBI" id="CHEBI:172880"/>
    </reaction>
    <physiologicalReaction direction="left-to-right" evidence="5">
        <dbReference type="Rhea" id="RHEA:78480"/>
    </physiologicalReaction>
</comment>
<evidence type="ECO:0000256" key="3">
    <source>
        <dbReference type="ARBA" id="ARBA00047418"/>
    </source>
</evidence>
<proteinExistence type="inferred from homology"/>
<evidence type="ECO:0000256" key="6">
    <source>
        <dbReference type="ARBA" id="ARBA00049075"/>
    </source>
</evidence>
<comment type="catalytic activity">
    <reaction evidence="4">
        <text>a 5'-end (N(7)-methyl 5'-triphosphoguanosine)-ribonucleoside in snoRNA + S-adenosyl-L-methionine = a 5'-end (N(2),N(7)-dimethyl 5'-triphosphoguanosine)-ribonucleoside in snoRNA + S-adenosyl-L-homocysteine + H(+)</text>
        <dbReference type="Rhea" id="RHEA:78475"/>
        <dbReference type="Rhea" id="RHEA-COMP:19086"/>
        <dbReference type="Rhea" id="RHEA-COMP:19088"/>
        <dbReference type="ChEBI" id="CHEBI:15378"/>
        <dbReference type="ChEBI" id="CHEBI:57856"/>
        <dbReference type="ChEBI" id="CHEBI:59789"/>
        <dbReference type="ChEBI" id="CHEBI:156461"/>
        <dbReference type="ChEBI" id="CHEBI:172880"/>
    </reaction>
    <physiologicalReaction direction="left-to-right" evidence="4">
        <dbReference type="Rhea" id="RHEA:78476"/>
    </physiologicalReaction>
</comment>
<dbReference type="SUPFAM" id="SSF53335">
    <property type="entry name" value="S-adenosyl-L-methionine-dependent methyltransferases"/>
    <property type="match status" value="1"/>
</dbReference>
<dbReference type="AlphaFoldDB" id="A0A6G0VZA7"/>
<protein>
    <recommendedName>
        <fullName evidence="1">Trimethylguanosine synthase</fullName>
    </recommendedName>
    <alternativeName>
        <fullName evidence="7">Cap-specific guanine-N(2) methyltransferase</fullName>
    </alternativeName>
</protein>
<dbReference type="GO" id="GO:0071164">
    <property type="term" value="F:RNA cap trimethylguanosine synthase activity"/>
    <property type="evidence" value="ECO:0007669"/>
    <property type="project" value="TreeGrafter"/>
</dbReference>
<comment type="catalytic activity">
    <reaction evidence="3">
        <text>a 5'-end (N(2),N(7)-dimethyl 5'-triphosphoguanosine)-ribonucleoside in snoRNA + S-adenosyl-L-methionine = a 5'-end (N(2),N(2),N(7)-trimethyl 5'-triphosphoguanosine)-ribonucleoside in snoRNA + S-adenosyl-L-homocysteine + H(+)</text>
        <dbReference type="Rhea" id="RHEA:78507"/>
        <dbReference type="Rhea" id="RHEA-COMP:19088"/>
        <dbReference type="Rhea" id="RHEA-COMP:19090"/>
        <dbReference type="ChEBI" id="CHEBI:15378"/>
        <dbReference type="ChEBI" id="CHEBI:57856"/>
        <dbReference type="ChEBI" id="CHEBI:59789"/>
        <dbReference type="ChEBI" id="CHEBI:167623"/>
        <dbReference type="ChEBI" id="CHEBI:172880"/>
    </reaction>
    <physiologicalReaction direction="left-to-right" evidence="3">
        <dbReference type="Rhea" id="RHEA:78508"/>
    </physiologicalReaction>
</comment>
<evidence type="ECO:0000313" key="8">
    <source>
        <dbReference type="EMBL" id="KAF0715257.1"/>
    </source>
</evidence>
<comment type="catalytic activity">
    <reaction evidence="6">
        <text>a 5'-end (N(7)-methyl 5'-triphosphoguanosine)-ribonucleoside in snRNA + S-adenosyl-L-methionine = a 5'-end (N(2),N(7)-dimethyl 5'-triphosphoguanosine)-ribonucleoside in snRNA + S-adenosyl-L-homocysteine + H(+)</text>
        <dbReference type="Rhea" id="RHEA:78471"/>
        <dbReference type="Rhea" id="RHEA-COMP:19085"/>
        <dbReference type="Rhea" id="RHEA-COMP:19087"/>
        <dbReference type="ChEBI" id="CHEBI:15378"/>
        <dbReference type="ChEBI" id="CHEBI:57856"/>
        <dbReference type="ChEBI" id="CHEBI:59789"/>
        <dbReference type="ChEBI" id="CHEBI:156461"/>
        <dbReference type="ChEBI" id="CHEBI:172880"/>
    </reaction>
    <physiologicalReaction direction="left-to-right" evidence="6">
        <dbReference type="Rhea" id="RHEA:78472"/>
    </physiologicalReaction>
</comment>
<accession>A0A6G0VZA7</accession>
<dbReference type="InterPro" id="IPR019012">
    <property type="entry name" value="RNA_cap_Gua-N2-MeTrfase"/>
</dbReference>
<evidence type="ECO:0000256" key="4">
    <source>
        <dbReference type="ARBA" id="ARBA00048740"/>
    </source>
</evidence>
<sequence>MDPFCGAGRNIIKLAMICKRAVDIEPNKIKMARHNSEIWGVADKIYSKLKVDVVFISPPWRGPGYSFIKCYSVEIMSNK</sequence>
<gene>
    <name evidence="8" type="ORF">FWK35_00037454</name>
</gene>
<dbReference type="Proteomes" id="UP000478052">
    <property type="component" value="Unassembled WGS sequence"/>
</dbReference>
<evidence type="ECO:0000256" key="7">
    <source>
        <dbReference type="ARBA" id="ARBA00049790"/>
    </source>
</evidence>
<dbReference type="InterPro" id="IPR029063">
    <property type="entry name" value="SAM-dependent_MTases_sf"/>
</dbReference>
<dbReference type="EMBL" id="VUJU01010215">
    <property type="protein sequence ID" value="KAF0715257.1"/>
    <property type="molecule type" value="Genomic_DNA"/>
</dbReference>
<organism evidence="8 9">
    <name type="scientific">Aphis craccivora</name>
    <name type="common">Cowpea aphid</name>
    <dbReference type="NCBI Taxonomy" id="307492"/>
    <lineage>
        <taxon>Eukaryota</taxon>
        <taxon>Metazoa</taxon>
        <taxon>Ecdysozoa</taxon>
        <taxon>Arthropoda</taxon>
        <taxon>Hexapoda</taxon>
        <taxon>Insecta</taxon>
        <taxon>Pterygota</taxon>
        <taxon>Neoptera</taxon>
        <taxon>Paraneoptera</taxon>
        <taxon>Hemiptera</taxon>
        <taxon>Sternorrhyncha</taxon>
        <taxon>Aphidomorpha</taxon>
        <taxon>Aphidoidea</taxon>
        <taxon>Aphididae</taxon>
        <taxon>Aphidini</taxon>
        <taxon>Aphis</taxon>
        <taxon>Aphis</taxon>
    </lineage>
</organism>
<reference evidence="8 9" key="1">
    <citation type="submission" date="2019-08" db="EMBL/GenBank/DDBJ databases">
        <title>Whole genome of Aphis craccivora.</title>
        <authorList>
            <person name="Voronova N.V."/>
            <person name="Shulinski R.S."/>
            <person name="Bandarenka Y.V."/>
            <person name="Zhorov D.G."/>
            <person name="Warner D."/>
        </authorList>
    </citation>
    <scope>NUCLEOTIDE SEQUENCE [LARGE SCALE GENOMIC DNA]</scope>
    <source>
        <strain evidence="8">180601</strain>
        <tissue evidence="8">Whole Body</tissue>
    </source>
</reference>
<keyword evidence="9" id="KW-1185">Reference proteome</keyword>
<dbReference type="PANTHER" id="PTHR14741">
    <property type="entry name" value="S-ADENOSYLMETHIONINE-DEPENDENT METHYLTRANSFERASE RELATED"/>
    <property type="match status" value="1"/>
</dbReference>
<dbReference type="PANTHER" id="PTHR14741:SF32">
    <property type="entry name" value="TRIMETHYLGUANOSINE SYNTHASE"/>
    <property type="match status" value="1"/>
</dbReference>